<evidence type="ECO:0000313" key="1">
    <source>
        <dbReference type="EMBL" id="AMC01205.1"/>
    </source>
</evidence>
<reference evidence="1 2" key="1">
    <citation type="journal article" date="2016" name="Genome Announc.">
        <title>Complete Genome Sequences of Aerococcus christensenii CCUG 28831T, Aerococcus sanguinicola CCUG 43001T, Aerococcus urinae CCUG 36881T, Aerococcus urinaeequi CCUG 28094T, Aerococcus urinaehominis CCUG 42038 BT, and Aerococcus viridans CCUG 4311T.</title>
        <authorList>
            <person name="Carkaci D."/>
            <person name="Dargis R."/>
            <person name="Nielsen X.C."/>
            <person name="Skovgaard O."/>
            <person name="Fuursted K."/>
            <person name="Christensen J.J."/>
        </authorList>
    </citation>
    <scope>NUCLEOTIDE SEQUENCE [LARGE SCALE GENOMIC DNA]</scope>
    <source>
        <strain evidence="1 2">CCUG4311</strain>
    </source>
</reference>
<organism evidence="1 2">
    <name type="scientific">Aerococcus viridans</name>
    <dbReference type="NCBI Taxonomy" id="1377"/>
    <lineage>
        <taxon>Bacteria</taxon>
        <taxon>Bacillati</taxon>
        <taxon>Bacillota</taxon>
        <taxon>Bacilli</taxon>
        <taxon>Lactobacillales</taxon>
        <taxon>Aerococcaceae</taxon>
        <taxon>Aerococcus</taxon>
    </lineage>
</organism>
<evidence type="ECO:0008006" key="3">
    <source>
        <dbReference type="Google" id="ProtNLM"/>
    </source>
</evidence>
<evidence type="ECO:0000313" key="2">
    <source>
        <dbReference type="Proteomes" id="UP000066986"/>
    </source>
</evidence>
<name>A0AAU8U606_9LACT</name>
<sequence length="59" mass="7295">MLSGKSIYKQMRKDYIHKSKEHKLFKEKNTIEMDNKKIRLERMRENNDKKLSIIRSKQQ</sequence>
<gene>
    <name evidence="1" type="ORF">AWM76_06425</name>
</gene>
<protein>
    <recommendedName>
        <fullName evidence="3">Transposase</fullName>
    </recommendedName>
</protein>
<dbReference type="EMBL" id="CP014164">
    <property type="protein sequence ID" value="AMC01205.1"/>
    <property type="molecule type" value="Genomic_DNA"/>
</dbReference>
<dbReference type="AlphaFoldDB" id="A0AAU8U606"/>
<reference evidence="2" key="2">
    <citation type="submission" date="2016-01" db="EMBL/GenBank/DDBJ databases">
        <title>Six Aerococcus type strain genome sequencing and assembly using PacBio and Illumina Hiseq.</title>
        <authorList>
            <person name="Carkaci D."/>
            <person name="Dargis R."/>
            <person name="Nielsen X.C."/>
            <person name="Skovgaard O."/>
            <person name="Fuursted K."/>
            <person name="Christensen J.J."/>
        </authorList>
    </citation>
    <scope>NUCLEOTIDE SEQUENCE [LARGE SCALE GENOMIC DNA]</scope>
    <source>
        <strain evidence="2">CCUG4311</strain>
    </source>
</reference>
<proteinExistence type="predicted"/>
<dbReference type="Proteomes" id="UP000066986">
    <property type="component" value="Chromosome"/>
</dbReference>
<accession>A0AAU8U606</accession>
<dbReference type="KEGG" id="avs:AWM76_06425"/>